<evidence type="ECO:0000313" key="4">
    <source>
        <dbReference type="Proteomes" id="UP000011087"/>
    </source>
</evidence>
<dbReference type="Proteomes" id="UP000011087">
    <property type="component" value="Unassembled WGS sequence"/>
</dbReference>
<keyword evidence="1" id="KW-1133">Transmembrane helix</keyword>
<organism evidence="2">
    <name type="scientific">Guillardia theta (strain CCMP2712)</name>
    <name type="common">Cryptophyte</name>
    <dbReference type="NCBI Taxonomy" id="905079"/>
    <lineage>
        <taxon>Eukaryota</taxon>
        <taxon>Cryptophyceae</taxon>
        <taxon>Pyrenomonadales</taxon>
        <taxon>Geminigeraceae</taxon>
        <taxon>Guillardia</taxon>
    </lineage>
</organism>
<proteinExistence type="predicted"/>
<evidence type="ECO:0000313" key="2">
    <source>
        <dbReference type="EMBL" id="EKX33455.1"/>
    </source>
</evidence>
<reference evidence="4" key="2">
    <citation type="submission" date="2012-11" db="EMBL/GenBank/DDBJ databases">
        <authorList>
            <person name="Kuo A."/>
            <person name="Curtis B.A."/>
            <person name="Tanifuji G."/>
            <person name="Burki F."/>
            <person name="Gruber A."/>
            <person name="Irimia M."/>
            <person name="Maruyama S."/>
            <person name="Arias M.C."/>
            <person name="Ball S.G."/>
            <person name="Gile G.H."/>
            <person name="Hirakawa Y."/>
            <person name="Hopkins J.F."/>
            <person name="Rensing S.A."/>
            <person name="Schmutz J."/>
            <person name="Symeonidi A."/>
            <person name="Elias M."/>
            <person name="Eveleigh R.J."/>
            <person name="Herman E.K."/>
            <person name="Klute M.J."/>
            <person name="Nakayama T."/>
            <person name="Obornik M."/>
            <person name="Reyes-Prieto A."/>
            <person name="Armbrust E.V."/>
            <person name="Aves S.J."/>
            <person name="Beiko R.G."/>
            <person name="Coutinho P."/>
            <person name="Dacks J.B."/>
            <person name="Durnford D.G."/>
            <person name="Fast N.M."/>
            <person name="Green B.R."/>
            <person name="Grisdale C."/>
            <person name="Hempe F."/>
            <person name="Henrissat B."/>
            <person name="Hoppner M.P."/>
            <person name="Ishida K.-I."/>
            <person name="Kim E."/>
            <person name="Koreny L."/>
            <person name="Kroth P.G."/>
            <person name="Liu Y."/>
            <person name="Malik S.-B."/>
            <person name="Maier U.G."/>
            <person name="McRose D."/>
            <person name="Mock T."/>
            <person name="Neilson J.A."/>
            <person name="Onodera N.T."/>
            <person name="Poole A.M."/>
            <person name="Pritham E.J."/>
            <person name="Richards T.A."/>
            <person name="Rocap G."/>
            <person name="Roy S.W."/>
            <person name="Sarai C."/>
            <person name="Schaack S."/>
            <person name="Shirato S."/>
            <person name="Slamovits C.H."/>
            <person name="Spencer D.F."/>
            <person name="Suzuki S."/>
            <person name="Worden A.Z."/>
            <person name="Zauner S."/>
            <person name="Barry K."/>
            <person name="Bell C."/>
            <person name="Bharti A.K."/>
            <person name="Crow J.A."/>
            <person name="Grimwood J."/>
            <person name="Kramer R."/>
            <person name="Lindquist E."/>
            <person name="Lucas S."/>
            <person name="Salamov A."/>
            <person name="McFadden G.I."/>
            <person name="Lane C.E."/>
            <person name="Keeling P.J."/>
            <person name="Gray M.W."/>
            <person name="Grigoriev I.V."/>
            <person name="Archibald J.M."/>
        </authorList>
    </citation>
    <scope>NUCLEOTIDE SEQUENCE</scope>
    <source>
        <strain evidence="4">CCMP2712</strain>
    </source>
</reference>
<keyword evidence="4" id="KW-1185">Reference proteome</keyword>
<reference evidence="3" key="3">
    <citation type="submission" date="2015-06" db="UniProtKB">
        <authorList>
            <consortium name="EnsemblProtists"/>
        </authorList>
    </citation>
    <scope>IDENTIFICATION</scope>
</reference>
<reference evidence="2 4" key="1">
    <citation type="journal article" date="2012" name="Nature">
        <title>Algal genomes reveal evolutionary mosaicism and the fate of nucleomorphs.</title>
        <authorList>
            <consortium name="DOE Joint Genome Institute"/>
            <person name="Curtis B.A."/>
            <person name="Tanifuji G."/>
            <person name="Burki F."/>
            <person name="Gruber A."/>
            <person name="Irimia M."/>
            <person name="Maruyama S."/>
            <person name="Arias M.C."/>
            <person name="Ball S.G."/>
            <person name="Gile G.H."/>
            <person name="Hirakawa Y."/>
            <person name="Hopkins J.F."/>
            <person name="Kuo A."/>
            <person name="Rensing S.A."/>
            <person name="Schmutz J."/>
            <person name="Symeonidi A."/>
            <person name="Elias M."/>
            <person name="Eveleigh R.J."/>
            <person name="Herman E.K."/>
            <person name="Klute M.J."/>
            <person name="Nakayama T."/>
            <person name="Obornik M."/>
            <person name="Reyes-Prieto A."/>
            <person name="Armbrust E.V."/>
            <person name="Aves S.J."/>
            <person name="Beiko R.G."/>
            <person name="Coutinho P."/>
            <person name="Dacks J.B."/>
            <person name="Durnford D.G."/>
            <person name="Fast N.M."/>
            <person name="Green B.R."/>
            <person name="Grisdale C.J."/>
            <person name="Hempel F."/>
            <person name="Henrissat B."/>
            <person name="Hoppner M.P."/>
            <person name="Ishida K."/>
            <person name="Kim E."/>
            <person name="Koreny L."/>
            <person name="Kroth P.G."/>
            <person name="Liu Y."/>
            <person name="Malik S.B."/>
            <person name="Maier U.G."/>
            <person name="McRose D."/>
            <person name="Mock T."/>
            <person name="Neilson J.A."/>
            <person name="Onodera N.T."/>
            <person name="Poole A.M."/>
            <person name="Pritham E.J."/>
            <person name="Richards T.A."/>
            <person name="Rocap G."/>
            <person name="Roy S.W."/>
            <person name="Sarai C."/>
            <person name="Schaack S."/>
            <person name="Shirato S."/>
            <person name="Slamovits C.H."/>
            <person name="Spencer D.F."/>
            <person name="Suzuki S."/>
            <person name="Worden A.Z."/>
            <person name="Zauner S."/>
            <person name="Barry K."/>
            <person name="Bell C."/>
            <person name="Bharti A.K."/>
            <person name="Crow J.A."/>
            <person name="Grimwood J."/>
            <person name="Kramer R."/>
            <person name="Lindquist E."/>
            <person name="Lucas S."/>
            <person name="Salamov A."/>
            <person name="McFadden G.I."/>
            <person name="Lane C.E."/>
            <person name="Keeling P.J."/>
            <person name="Gray M.W."/>
            <person name="Grigoriev I.V."/>
            <person name="Archibald J.M."/>
        </authorList>
    </citation>
    <scope>NUCLEOTIDE SEQUENCE</scope>
    <source>
        <strain evidence="2 4">CCMP2712</strain>
    </source>
</reference>
<dbReference type="EnsemblProtists" id="EKX33455">
    <property type="protein sequence ID" value="EKX33455"/>
    <property type="gene ID" value="GUITHDRAFT_166458"/>
</dbReference>
<name>L1IC88_GUITC</name>
<keyword evidence="1" id="KW-0812">Transmembrane</keyword>
<evidence type="ECO:0000313" key="3">
    <source>
        <dbReference type="EnsemblProtists" id="EKX33455"/>
    </source>
</evidence>
<keyword evidence="1" id="KW-0472">Membrane</keyword>
<dbReference type="RefSeq" id="XP_005820435.1">
    <property type="nucleotide sequence ID" value="XM_005820378.1"/>
</dbReference>
<dbReference type="EMBL" id="JH993141">
    <property type="protein sequence ID" value="EKX33455.1"/>
    <property type="molecule type" value="Genomic_DNA"/>
</dbReference>
<dbReference type="PaxDb" id="55529-EKX33455"/>
<sequence length="386" mass="43256">MRLGSLVRSLQVGLYIVIPFTVLLMHSLVPAARDVKHASKQEVGCNDGILVKSLKWMGPYSPAFYSNGKRHSSFYSLKEAKVACEAALTCEGVTGAWSPAKIPEEEWVWELRARKPSREVMWISPSSSEEVTYVYNRNLSLLNVCCPKKFTSMLPVFYINLGYRADRRRNLLSNLASKGVDVVRSVSRQNGINRSLYETATDILVAWKQPLTSSSVWKGQLINGKPPNTRSERFKGKVASWVAHRVVWERIMRARNFPRGAWFLILEDDVRMMDSVEAFLDKMSATLCLYPHADMIYLTGREVPPLLPGNMVAYMGVDAYAVSSRAIPKLLNSTVLGKLLVVNTTALDAYLSALVLADIIDARMVVGGNPFVNSWKQFKSDIEVRG</sequence>
<dbReference type="GeneID" id="17290183"/>
<dbReference type="HOGENOM" id="CLU_716574_0_0_1"/>
<dbReference type="AlphaFoldDB" id="L1IC88"/>
<protein>
    <submittedName>
        <fullName evidence="2 3">Uncharacterized protein</fullName>
    </submittedName>
</protein>
<dbReference type="KEGG" id="gtt:GUITHDRAFT_166458"/>
<feature type="transmembrane region" description="Helical" evidence="1">
    <location>
        <begin position="12"/>
        <end position="32"/>
    </location>
</feature>
<gene>
    <name evidence="2" type="ORF">GUITHDRAFT_166458</name>
</gene>
<accession>L1IC88</accession>
<evidence type="ECO:0000256" key="1">
    <source>
        <dbReference type="SAM" id="Phobius"/>
    </source>
</evidence>